<gene>
    <name evidence="2" type="ORF">AAFF_G00139470</name>
</gene>
<feature type="region of interest" description="Disordered" evidence="1">
    <location>
        <begin position="351"/>
        <end position="372"/>
    </location>
</feature>
<feature type="region of interest" description="Disordered" evidence="1">
    <location>
        <begin position="116"/>
        <end position="243"/>
    </location>
</feature>
<evidence type="ECO:0000313" key="3">
    <source>
        <dbReference type="Proteomes" id="UP001221898"/>
    </source>
</evidence>
<name>A0AAD7TCI1_9TELE</name>
<feature type="region of interest" description="Disordered" evidence="1">
    <location>
        <begin position="414"/>
        <end position="452"/>
    </location>
</feature>
<comment type="caution">
    <text evidence="2">The sequence shown here is derived from an EMBL/GenBank/DDBJ whole genome shotgun (WGS) entry which is preliminary data.</text>
</comment>
<protein>
    <submittedName>
        <fullName evidence="2">Uncharacterized protein</fullName>
    </submittedName>
</protein>
<evidence type="ECO:0000313" key="2">
    <source>
        <dbReference type="EMBL" id="KAJ8418238.1"/>
    </source>
</evidence>
<evidence type="ECO:0000256" key="1">
    <source>
        <dbReference type="SAM" id="MobiDB-lite"/>
    </source>
</evidence>
<dbReference type="Proteomes" id="UP001221898">
    <property type="component" value="Unassembled WGS sequence"/>
</dbReference>
<accession>A0AAD7TCI1</accession>
<proteinExistence type="predicted"/>
<sequence length="482" mass="53084">MLSTFNVCVCPADQRAEQAKRIFKSNFNTTRLLPENPTQPKLTFSFNFLSALEGEYVRGSEEGSGALQYRRTLATAPEHDATVRSLWERTSLIATGTYEGVFPIIRPLLTLRDMKKHSAADHSSPWSRSASPAQEPPDPRRPSAAAGRPHHRAGLGHLELASGAGTSNNRGAEEFLDTGSTWSPAVNADGQDHCVLAQGEGTGSCSRQHTPSAPDPTKPRPAHRKLDSSRTLLWNREEPRTEALRPDQKLVTVALAEISQCQVASDGGVQGNDAALCVSVPTACADQRRQPLPYPPGPRDNFCCPLAWDMTTFVQSDMRRGRRLKDGRSCLEKPNGRCQENSSLDDFCKRPVQGGAPLKPSSGLENNGGRLPEAEFVRNKKERSTLLVRRYYKDNREVKKSVCAGTRAIVRSLPSGHMGTGKAGEALWKRRHARARQSRPSSTRRPPAGTATLHDCRLLLQYPGAKYLEPLKREWARTRGAE</sequence>
<feature type="compositionally biased region" description="Low complexity" evidence="1">
    <location>
        <begin position="438"/>
        <end position="448"/>
    </location>
</feature>
<reference evidence="2" key="1">
    <citation type="journal article" date="2023" name="Science">
        <title>Genome structures resolve the early diversification of teleost fishes.</title>
        <authorList>
            <person name="Parey E."/>
            <person name="Louis A."/>
            <person name="Montfort J."/>
            <person name="Bouchez O."/>
            <person name="Roques C."/>
            <person name="Iampietro C."/>
            <person name="Lluch J."/>
            <person name="Castinel A."/>
            <person name="Donnadieu C."/>
            <person name="Desvignes T."/>
            <person name="Floi Bucao C."/>
            <person name="Jouanno E."/>
            <person name="Wen M."/>
            <person name="Mejri S."/>
            <person name="Dirks R."/>
            <person name="Jansen H."/>
            <person name="Henkel C."/>
            <person name="Chen W.J."/>
            <person name="Zahm M."/>
            <person name="Cabau C."/>
            <person name="Klopp C."/>
            <person name="Thompson A.W."/>
            <person name="Robinson-Rechavi M."/>
            <person name="Braasch I."/>
            <person name="Lecointre G."/>
            <person name="Bobe J."/>
            <person name="Postlethwait J.H."/>
            <person name="Berthelot C."/>
            <person name="Roest Crollius H."/>
            <person name="Guiguen Y."/>
        </authorList>
    </citation>
    <scope>NUCLEOTIDE SEQUENCE</scope>
    <source>
        <strain evidence="2">NC1722</strain>
    </source>
</reference>
<dbReference type="EMBL" id="JAINUG010000002">
    <property type="protein sequence ID" value="KAJ8418238.1"/>
    <property type="molecule type" value="Genomic_DNA"/>
</dbReference>
<keyword evidence="3" id="KW-1185">Reference proteome</keyword>
<dbReference type="AlphaFoldDB" id="A0AAD7TCI1"/>
<organism evidence="2 3">
    <name type="scientific">Aldrovandia affinis</name>
    <dbReference type="NCBI Taxonomy" id="143900"/>
    <lineage>
        <taxon>Eukaryota</taxon>
        <taxon>Metazoa</taxon>
        <taxon>Chordata</taxon>
        <taxon>Craniata</taxon>
        <taxon>Vertebrata</taxon>
        <taxon>Euteleostomi</taxon>
        <taxon>Actinopterygii</taxon>
        <taxon>Neopterygii</taxon>
        <taxon>Teleostei</taxon>
        <taxon>Notacanthiformes</taxon>
        <taxon>Halosauridae</taxon>
        <taxon>Aldrovandia</taxon>
    </lineage>
</organism>